<gene>
    <name evidence="1" type="ORF">NCTC9149_02976</name>
</gene>
<reference evidence="1 2" key="1">
    <citation type="submission" date="2018-06" db="EMBL/GenBank/DDBJ databases">
        <authorList>
            <consortium name="Pathogen Informatics"/>
            <person name="Doyle S."/>
        </authorList>
    </citation>
    <scope>NUCLEOTIDE SEQUENCE [LARGE SCALE GENOMIC DNA]</scope>
    <source>
        <strain evidence="1 2">NCTC9149</strain>
    </source>
</reference>
<organism evidence="1 2">
    <name type="scientific">Klebsiella grimontii</name>
    <dbReference type="NCBI Taxonomy" id="2058152"/>
    <lineage>
        <taxon>Bacteria</taxon>
        <taxon>Pseudomonadati</taxon>
        <taxon>Pseudomonadota</taxon>
        <taxon>Gammaproteobacteria</taxon>
        <taxon>Enterobacterales</taxon>
        <taxon>Enterobacteriaceae</taxon>
        <taxon>Klebsiella/Raoultella group</taxon>
        <taxon>Klebsiella</taxon>
    </lineage>
</organism>
<proteinExistence type="predicted"/>
<dbReference type="EMBL" id="UGMX01000002">
    <property type="protein sequence ID" value="STW06555.1"/>
    <property type="molecule type" value="Genomic_DNA"/>
</dbReference>
<protein>
    <submittedName>
        <fullName evidence="1">Uncharacterized protein</fullName>
    </submittedName>
</protein>
<evidence type="ECO:0000313" key="1">
    <source>
        <dbReference type="EMBL" id="STW06555.1"/>
    </source>
</evidence>
<dbReference type="AlphaFoldDB" id="A0A7H4P290"/>
<accession>A0A7H4P290</accession>
<dbReference type="Proteomes" id="UP000254571">
    <property type="component" value="Unassembled WGS sequence"/>
</dbReference>
<sequence length="56" mass="6313">MQQVLLIVMGMRQGVLFRQPVIFFHQRGQAQSYGVEQGRLVGKLAMQGIKVLNKLA</sequence>
<name>A0A7H4P290_9ENTR</name>
<comment type="caution">
    <text evidence="1">The sequence shown here is derived from an EMBL/GenBank/DDBJ whole genome shotgun (WGS) entry which is preliminary data.</text>
</comment>
<evidence type="ECO:0000313" key="2">
    <source>
        <dbReference type="Proteomes" id="UP000254571"/>
    </source>
</evidence>